<keyword evidence="1" id="KW-0732">Signal</keyword>
<keyword evidence="3" id="KW-1185">Reference proteome</keyword>
<dbReference type="STRING" id="454171.CP488_00676"/>
<gene>
    <name evidence="2" type="ORF">CCALI_00478</name>
</gene>
<dbReference type="AlphaFoldDB" id="S0EVD0"/>
<sequence>MKVTPFLHMGAFTLALLIAAGGLRVNAGDNQSASSPLLRSDIARVDMQRVYEASDAPTVVEQKYQDAMLKAADQSRQARRVAFLTPEELGEFLHLITLDNPTPAQQARIKELQNLSDQRSAQLNALITKPDKELTAADRTTMQTLQARQQQYLQDILPGIDKELSDKALQTVDDCRKDQLEQLRNLVAEVARKKGIHEVWSADSLVYSDNDITNDVIQVLQKKH</sequence>
<reference evidence="3" key="1">
    <citation type="submission" date="2013-03" db="EMBL/GenBank/DDBJ databases">
        <title>Genome sequence of Chthonomonas calidirosea, the first sequenced genome from the Armatimonadetes phylum (formally candidate division OP10).</title>
        <authorList>
            <person name="Lee K.C.Y."/>
            <person name="Morgan X.C."/>
            <person name="Dunfield P.F."/>
            <person name="Tamas I."/>
            <person name="Houghton K.M."/>
            <person name="Vyssotski M."/>
            <person name="Ryan J.L.J."/>
            <person name="Lagutin K."/>
            <person name="McDonald I.R."/>
            <person name="Stott M.B."/>
        </authorList>
    </citation>
    <scope>NUCLEOTIDE SEQUENCE [LARGE SCALE GENOMIC DNA]</scope>
    <source>
        <strain evidence="3">DSM 23976 / ICMP 18418 / T49</strain>
    </source>
</reference>
<dbReference type="PATRIC" id="fig|1303518.3.peg.484"/>
<dbReference type="InterPro" id="IPR024930">
    <property type="entry name" value="Skp_dom_sf"/>
</dbReference>
<proteinExistence type="predicted"/>
<evidence type="ECO:0000313" key="2">
    <source>
        <dbReference type="EMBL" id="CCW34312.1"/>
    </source>
</evidence>
<dbReference type="EMBL" id="HF951689">
    <property type="protein sequence ID" value="CCW34312.1"/>
    <property type="molecule type" value="Genomic_DNA"/>
</dbReference>
<feature type="signal peptide" evidence="1">
    <location>
        <begin position="1"/>
        <end position="27"/>
    </location>
</feature>
<feature type="chain" id="PRO_5004496493" evidence="1">
    <location>
        <begin position="28"/>
        <end position="224"/>
    </location>
</feature>
<dbReference type="RefSeq" id="WP_016481874.1">
    <property type="nucleotide sequence ID" value="NC_021487.1"/>
</dbReference>
<dbReference type="KEGG" id="ccz:CCALI_00478"/>
<accession>S0EVD0</accession>
<dbReference type="HOGENOM" id="CLU_1233234_0_0_0"/>
<dbReference type="SUPFAM" id="SSF111384">
    <property type="entry name" value="OmpH-like"/>
    <property type="match status" value="1"/>
</dbReference>
<organism evidence="2 3">
    <name type="scientific">Chthonomonas calidirosea (strain DSM 23976 / ICMP 18418 / T49)</name>
    <dbReference type="NCBI Taxonomy" id="1303518"/>
    <lineage>
        <taxon>Bacteria</taxon>
        <taxon>Bacillati</taxon>
        <taxon>Armatimonadota</taxon>
        <taxon>Chthonomonadia</taxon>
        <taxon>Chthonomonadales</taxon>
        <taxon>Chthonomonadaceae</taxon>
        <taxon>Chthonomonas</taxon>
    </lineage>
</organism>
<dbReference type="InParanoid" id="S0EVD0"/>
<evidence type="ECO:0000256" key="1">
    <source>
        <dbReference type="SAM" id="SignalP"/>
    </source>
</evidence>
<evidence type="ECO:0000313" key="3">
    <source>
        <dbReference type="Proteomes" id="UP000014227"/>
    </source>
</evidence>
<name>S0EVD0_CHTCT</name>
<dbReference type="Gene3D" id="3.30.910.20">
    <property type="entry name" value="Skp domain"/>
    <property type="match status" value="1"/>
</dbReference>
<dbReference type="Proteomes" id="UP000014227">
    <property type="component" value="Chromosome I"/>
</dbReference>
<protein>
    <submittedName>
        <fullName evidence="2">Periplasmic chaperone for outer membrane proteins Skp</fullName>
    </submittedName>
</protein>